<dbReference type="InterPro" id="IPR036250">
    <property type="entry name" value="AcylCo_DH-like_C"/>
</dbReference>
<proteinExistence type="inferred from homology"/>
<gene>
    <name evidence="8" type="ORF">SGRAN_1083</name>
</gene>
<keyword evidence="3" id="KW-0285">Flavoprotein</keyword>
<accession>A0AA86L270</accession>
<dbReference type="CDD" id="cd00567">
    <property type="entry name" value="ACAD"/>
    <property type="match status" value="1"/>
</dbReference>
<keyword evidence="5" id="KW-0560">Oxidoreductase</keyword>
<dbReference type="GO" id="GO:0050660">
    <property type="term" value="F:flavin adenine dinucleotide binding"/>
    <property type="evidence" value="ECO:0007669"/>
    <property type="project" value="InterPro"/>
</dbReference>
<name>A0AA86L270_9SPHN</name>
<dbReference type="Gene3D" id="1.20.140.10">
    <property type="entry name" value="Butyryl-CoA Dehydrogenase, subunit A, domain 3"/>
    <property type="match status" value="1"/>
</dbReference>
<evidence type="ECO:0000313" key="9">
    <source>
        <dbReference type="Proteomes" id="UP000058599"/>
    </source>
</evidence>
<dbReference type="Gene3D" id="2.40.110.10">
    <property type="entry name" value="Butyryl-CoA Dehydrogenase, subunit A, domain 2"/>
    <property type="match status" value="1"/>
</dbReference>
<dbReference type="InterPro" id="IPR009075">
    <property type="entry name" value="AcylCo_DH/oxidase_C"/>
</dbReference>
<dbReference type="Pfam" id="PF00441">
    <property type="entry name" value="Acyl-CoA_dh_1"/>
    <property type="match status" value="1"/>
</dbReference>
<evidence type="ECO:0000256" key="3">
    <source>
        <dbReference type="ARBA" id="ARBA00022630"/>
    </source>
</evidence>
<dbReference type="PANTHER" id="PTHR43884:SF20">
    <property type="entry name" value="ACYL-COA DEHYDROGENASE FADE28"/>
    <property type="match status" value="1"/>
</dbReference>
<reference evidence="8 9" key="1">
    <citation type="journal article" date="2016" name="BMC Genomics">
        <title>Genomic analysis of the nitrate-respiring Sphingopyxis granuli (formerly Sphingomonas macrogoltabida) strain TFA.</title>
        <authorList>
            <person name="Garcia-Romero I."/>
            <person name="Perez-Pulido A.J."/>
            <person name="Gonzalez-Flores Y.E."/>
            <person name="Reyes-Ramirez F."/>
            <person name="Santero E."/>
            <person name="Floriano B."/>
        </authorList>
    </citation>
    <scope>NUCLEOTIDE SEQUENCE [LARGE SCALE GENOMIC DNA]</scope>
    <source>
        <strain evidence="8 9">TFA</strain>
    </source>
</reference>
<evidence type="ECO:0000256" key="4">
    <source>
        <dbReference type="ARBA" id="ARBA00022827"/>
    </source>
</evidence>
<protein>
    <submittedName>
        <fullName evidence="8">Acyl-CoA dehydrogenase domain protein</fullName>
    </submittedName>
</protein>
<evidence type="ECO:0000256" key="2">
    <source>
        <dbReference type="ARBA" id="ARBA00009347"/>
    </source>
</evidence>
<evidence type="ECO:0000256" key="1">
    <source>
        <dbReference type="ARBA" id="ARBA00001974"/>
    </source>
</evidence>
<keyword evidence="4" id="KW-0274">FAD</keyword>
<dbReference type="EMBL" id="CP012199">
    <property type="protein sequence ID" value="AMG73476.1"/>
    <property type="molecule type" value="Genomic_DNA"/>
</dbReference>
<evidence type="ECO:0000259" key="6">
    <source>
        <dbReference type="Pfam" id="PF00441"/>
    </source>
</evidence>
<dbReference type="RefSeq" id="WP_067181348.1">
    <property type="nucleotide sequence ID" value="NZ_CP012199.1"/>
</dbReference>
<dbReference type="GO" id="GO:0003995">
    <property type="term" value="F:acyl-CoA dehydrogenase activity"/>
    <property type="evidence" value="ECO:0007669"/>
    <property type="project" value="TreeGrafter"/>
</dbReference>
<evidence type="ECO:0000259" key="7">
    <source>
        <dbReference type="Pfam" id="PF02771"/>
    </source>
</evidence>
<dbReference type="AlphaFoldDB" id="A0AA86L270"/>
<evidence type="ECO:0000256" key="5">
    <source>
        <dbReference type="ARBA" id="ARBA00023002"/>
    </source>
</evidence>
<feature type="domain" description="Acyl-CoA dehydrogenase/oxidase N-terminal" evidence="7">
    <location>
        <begin position="29"/>
        <end position="117"/>
    </location>
</feature>
<dbReference type="PANTHER" id="PTHR43884">
    <property type="entry name" value="ACYL-COA DEHYDROGENASE"/>
    <property type="match status" value="1"/>
</dbReference>
<comment type="cofactor">
    <cofactor evidence="1">
        <name>FAD</name>
        <dbReference type="ChEBI" id="CHEBI:57692"/>
    </cofactor>
</comment>
<sequence>MDFQPTDLQRSVADLADRLLRDAAGEGRSIAALDTARWYDAALHQQFADSGLYGIGVPEALGGSGLGMREACSVLERIGAHGGRVPFLSNVVLAAMPLARFGRSARQSDVARRIASGSLCATAALDEPAMETPFGLATSAVRSGDGFLLSGIKTSVSAGMMADFVLVPARMEDGESGLFLVDVTSSGVARELQVSADGSPEALMTLDAAPVAGDMVLGGEAERASVLDWIVQRARVAVAACQLGAARRALGITAEWVNQREQFGRSLASSPMVALRAADVYIAIEALRLTMWHAADLLAADIPASDEASSAKYWASEVGSLTAATAHLLQGGIGVVMESELPWLTLRQRHLEFQFGAARQQLAEMGARLAAA</sequence>
<dbReference type="InterPro" id="IPR037069">
    <property type="entry name" value="AcylCoA_DH/ox_N_sf"/>
</dbReference>
<dbReference type="SUPFAM" id="SSF56645">
    <property type="entry name" value="Acyl-CoA dehydrogenase NM domain-like"/>
    <property type="match status" value="1"/>
</dbReference>
<dbReference type="InterPro" id="IPR013786">
    <property type="entry name" value="AcylCoA_DH/ox_N"/>
</dbReference>
<comment type="similarity">
    <text evidence="2">Belongs to the acyl-CoA dehydrogenase family.</text>
</comment>
<keyword evidence="9" id="KW-1185">Reference proteome</keyword>
<dbReference type="InterPro" id="IPR009100">
    <property type="entry name" value="AcylCoA_DH/oxidase_NM_dom_sf"/>
</dbReference>
<dbReference type="Proteomes" id="UP000058599">
    <property type="component" value="Chromosome"/>
</dbReference>
<dbReference type="Pfam" id="PF02771">
    <property type="entry name" value="Acyl-CoA_dh_N"/>
    <property type="match status" value="1"/>
</dbReference>
<organism evidence="8 9">
    <name type="scientific">Sphingopyxis granuli</name>
    <dbReference type="NCBI Taxonomy" id="267128"/>
    <lineage>
        <taxon>Bacteria</taxon>
        <taxon>Pseudomonadati</taxon>
        <taxon>Pseudomonadota</taxon>
        <taxon>Alphaproteobacteria</taxon>
        <taxon>Sphingomonadales</taxon>
        <taxon>Sphingomonadaceae</taxon>
        <taxon>Sphingopyxis</taxon>
    </lineage>
</organism>
<evidence type="ECO:0000313" key="8">
    <source>
        <dbReference type="EMBL" id="AMG73476.1"/>
    </source>
</evidence>
<dbReference type="Gene3D" id="1.10.540.10">
    <property type="entry name" value="Acyl-CoA dehydrogenase/oxidase, N-terminal domain"/>
    <property type="match status" value="1"/>
</dbReference>
<dbReference type="InterPro" id="IPR046373">
    <property type="entry name" value="Acyl-CoA_Oxase/DH_mid-dom_sf"/>
</dbReference>
<dbReference type="KEGG" id="sgi:SGRAN_1083"/>
<dbReference type="SUPFAM" id="SSF47203">
    <property type="entry name" value="Acyl-CoA dehydrogenase C-terminal domain-like"/>
    <property type="match status" value="1"/>
</dbReference>
<feature type="domain" description="Acyl-CoA dehydrogenase/oxidase C-terminal" evidence="6">
    <location>
        <begin position="231"/>
        <end position="368"/>
    </location>
</feature>